<dbReference type="InterPro" id="IPR005545">
    <property type="entry name" value="YCII"/>
</dbReference>
<evidence type="ECO:0000313" key="3">
    <source>
        <dbReference type="EMBL" id="WIX98523.1"/>
    </source>
</evidence>
<organism evidence="3 4">
    <name type="scientific">Amycolatopsis mongoliensis</name>
    <dbReference type="NCBI Taxonomy" id="715475"/>
    <lineage>
        <taxon>Bacteria</taxon>
        <taxon>Bacillati</taxon>
        <taxon>Actinomycetota</taxon>
        <taxon>Actinomycetes</taxon>
        <taxon>Pseudonocardiales</taxon>
        <taxon>Pseudonocardiaceae</taxon>
        <taxon>Amycolatopsis</taxon>
    </lineage>
</organism>
<dbReference type="PANTHER" id="PTHR35174:SF3">
    <property type="entry name" value="BLL7171 PROTEIN"/>
    <property type="match status" value="1"/>
</dbReference>
<gene>
    <name evidence="3" type="ORF">QRX60_31215</name>
</gene>
<name>A0A9Y2JJM8_9PSEU</name>
<comment type="similarity">
    <text evidence="1">Belongs to the YciI family.</text>
</comment>
<dbReference type="PANTHER" id="PTHR35174">
    <property type="entry name" value="BLL7171 PROTEIN-RELATED"/>
    <property type="match status" value="1"/>
</dbReference>
<keyword evidence="4" id="KW-1185">Reference proteome</keyword>
<dbReference type="SUPFAM" id="SSF54909">
    <property type="entry name" value="Dimeric alpha+beta barrel"/>
    <property type="match status" value="1"/>
</dbReference>
<dbReference type="EMBL" id="CP127295">
    <property type="protein sequence ID" value="WIX98523.1"/>
    <property type="molecule type" value="Genomic_DNA"/>
</dbReference>
<reference evidence="3 4" key="1">
    <citation type="submission" date="2023-06" db="EMBL/GenBank/DDBJ databases">
        <authorList>
            <person name="Oyuntsetseg B."/>
            <person name="Kim S.B."/>
        </authorList>
    </citation>
    <scope>NUCLEOTIDE SEQUENCE [LARGE SCALE GENOMIC DNA]</scope>
    <source>
        <strain evidence="3 4">4-36</strain>
    </source>
</reference>
<sequence>MKFLMWVCVDPELVGTAEDKPQDWVAEAGERRLEGHRLRPVSDATTLWPRDGGTFVSDGPFAETKEQIAGYDILECADLAEAIDVAAAHPVARFGAIELRPVWG</sequence>
<dbReference type="Gene3D" id="3.30.70.1060">
    <property type="entry name" value="Dimeric alpha+beta barrel"/>
    <property type="match status" value="1"/>
</dbReference>
<dbReference type="AlphaFoldDB" id="A0A9Y2JJM8"/>
<feature type="domain" description="YCII-related" evidence="2">
    <location>
        <begin position="41"/>
        <end position="103"/>
    </location>
</feature>
<dbReference type="RefSeq" id="WP_285995008.1">
    <property type="nucleotide sequence ID" value="NZ_CP127295.1"/>
</dbReference>
<dbReference type="KEGG" id="amog:QRX60_31215"/>
<protein>
    <submittedName>
        <fullName evidence="3">YciI family protein</fullName>
    </submittedName>
</protein>
<accession>A0A9Y2JJM8</accession>
<dbReference type="InterPro" id="IPR011008">
    <property type="entry name" value="Dimeric_a/b-barrel"/>
</dbReference>
<evidence type="ECO:0000256" key="1">
    <source>
        <dbReference type="ARBA" id="ARBA00007689"/>
    </source>
</evidence>
<evidence type="ECO:0000259" key="2">
    <source>
        <dbReference type="Pfam" id="PF03795"/>
    </source>
</evidence>
<dbReference type="Pfam" id="PF03795">
    <property type="entry name" value="YCII"/>
    <property type="match status" value="1"/>
</dbReference>
<dbReference type="Proteomes" id="UP001239397">
    <property type="component" value="Chromosome"/>
</dbReference>
<proteinExistence type="inferred from homology"/>
<evidence type="ECO:0000313" key="4">
    <source>
        <dbReference type="Proteomes" id="UP001239397"/>
    </source>
</evidence>